<keyword evidence="2" id="KW-1185">Reference proteome</keyword>
<dbReference type="InterPro" id="IPR008775">
    <property type="entry name" value="Phytyl_CoA_dOase-like"/>
</dbReference>
<reference evidence="2" key="1">
    <citation type="journal article" date="2019" name="Int. J. Syst. Evol. Microbiol.">
        <title>The Global Catalogue of Microorganisms (GCM) 10K type strain sequencing project: providing services to taxonomists for standard genome sequencing and annotation.</title>
        <authorList>
            <consortium name="The Broad Institute Genomics Platform"/>
            <consortium name="The Broad Institute Genome Sequencing Center for Infectious Disease"/>
            <person name="Wu L."/>
            <person name="Ma J."/>
        </authorList>
    </citation>
    <scope>NUCLEOTIDE SEQUENCE [LARGE SCALE GENOMIC DNA]</scope>
    <source>
        <strain evidence="2">CCUG 59129</strain>
    </source>
</reference>
<organism evidence="1 2">
    <name type="scientific">Paenibacillus chungangensis</name>
    <dbReference type="NCBI Taxonomy" id="696535"/>
    <lineage>
        <taxon>Bacteria</taxon>
        <taxon>Bacillati</taxon>
        <taxon>Bacillota</taxon>
        <taxon>Bacilli</taxon>
        <taxon>Bacillales</taxon>
        <taxon>Paenibacillaceae</taxon>
        <taxon>Paenibacillus</taxon>
    </lineage>
</organism>
<dbReference type="GO" id="GO:0051213">
    <property type="term" value="F:dioxygenase activity"/>
    <property type="evidence" value="ECO:0007669"/>
    <property type="project" value="UniProtKB-KW"/>
</dbReference>
<dbReference type="EMBL" id="JBHTJZ010000014">
    <property type="protein sequence ID" value="MFD0960178.1"/>
    <property type="molecule type" value="Genomic_DNA"/>
</dbReference>
<evidence type="ECO:0000313" key="1">
    <source>
        <dbReference type="EMBL" id="MFD0960178.1"/>
    </source>
</evidence>
<sequence length="259" mass="29918">MKISKFLSSEQLQNYKENGYLVLRNVFTAEEAAVWQKECERLLTLREYVEPNNLRVNYRTMNGQSIIEKIDPVQDLSAVFHQLENDERILAPLRDIFMDEPVLFKDKLIFKLPGVTGYSMHQDASWWQGFPIEGLISVMVAIDGATEANGGLELFPGYHDRFRSTAGELRNMNEEEISEIDPDKGQLVETQPGDVIIFHSFTPHQSGPNTADVSRRQLYLTYSPSKNGQLYHAHYQHYCRYVTHHRIEQGQDVSALYFK</sequence>
<dbReference type="SUPFAM" id="SSF51197">
    <property type="entry name" value="Clavaminate synthase-like"/>
    <property type="match status" value="1"/>
</dbReference>
<comment type="caution">
    <text evidence="1">The sequence shown here is derived from an EMBL/GenBank/DDBJ whole genome shotgun (WGS) entry which is preliminary data.</text>
</comment>
<evidence type="ECO:0000313" key="2">
    <source>
        <dbReference type="Proteomes" id="UP001596989"/>
    </source>
</evidence>
<dbReference type="Gene3D" id="2.60.120.620">
    <property type="entry name" value="q2cbj1_9rhob like domain"/>
    <property type="match status" value="1"/>
</dbReference>
<dbReference type="Pfam" id="PF05721">
    <property type="entry name" value="PhyH"/>
    <property type="match status" value="1"/>
</dbReference>
<keyword evidence="1" id="KW-0560">Oxidoreductase</keyword>
<protein>
    <submittedName>
        <fullName evidence="1">Phytanoyl-CoA dioxygenase family protein</fullName>
    </submittedName>
</protein>
<keyword evidence="1" id="KW-0223">Dioxygenase</keyword>
<dbReference type="RefSeq" id="WP_377564550.1">
    <property type="nucleotide sequence ID" value="NZ_JBHTJZ010000014.1"/>
</dbReference>
<dbReference type="PANTHER" id="PTHR20883:SF48">
    <property type="entry name" value="ECTOINE DIOXYGENASE"/>
    <property type="match status" value="1"/>
</dbReference>
<proteinExistence type="predicted"/>
<name>A0ABW3HRJ4_9BACL</name>
<dbReference type="PANTHER" id="PTHR20883">
    <property type="entry name" value="PHYTANOYL-COA DIOXYGENASE DOMAIN CONTAINING 1"/>
    <property type="match status" value="1"/>
</dbReference>
<accession>A0ABW3HRJ4</accession>
<dbReference type="Proteomes" id="UP001596989">
    <property type="component" value="Unassembled WGS sequence"/>
</dbReference>
<gene>
    <name evidence="1" type="ORF">ACFQ2I_12330</name>
</gene>